<keyword evidence="10" id="KW-1185">Reference proteome</keyword>
<dbReference type="PANTHER" id="PTHR42790:SF19">
    <property type="entry name" value="KYNURENINE_ALPHA-AMINOADIPATE AMINOTRANSFERASE, MITOCHONDRIAL"/>
    <property type="match status" value="1"/>
</dbReference>
<dbReference type="EMBL" id="BEYU01000075">
    <property type="protein sequence ID" value="GBG30372.1"/>
    <property type="molecule type" value="Genomic_DNA"/>
</dbReference>
<dbReference type="SUPFAM" id="SSF53383">
    <property type="entry name" value="PLP-dependent transferases"/>
    <property type="match status" value="1"/>
</dbReference>
<reference evidence="9 10" key="1">
    <citation type="submission" date="2017-12" db="EMBL/GenBank/DDBJ databases">
        <title>Sequencing, de novo assembly and annotation of complete genome of a new Thraustochytrid species, strain FCC1311.</title>
        <authorList>
            <person name="Sedici K."/>
            <person name="Godart F."/>
            <person name="Aiese Cigliano R."/>
            <person name="Sanseverino W."/>
            <person name="Barakat M."/>
            <person name="Ortet P."/>
            <person name="Marechal E."/>
            <person name="Cagnac O."/>
            <person name="Amato A."/>
        </authorList>
    </citation>
    <scope>NUCLEOTIDE SEQUENCE [LARGE SCALE GENOMIC DNA]</scope>
</reference>
<comment type="similarity">
    <text evidence="2">Belongs to the class-I pyridoxal-phosphate-dependent aminotransferase family.</text>
</comment>
<comment type="subunit">
    <text evidence="3">Homodimer.</text>
</comment>
<evidence type="ECO:0000259" key="8">
    <source>
        <dbReference type="Pfam" id="PF00155"/>
    </source>
</evidence>
<dbReference type="FunFam" id="3.40.640.10:FF:000053">
    <property type="entry name" value="Aminotransferase, class I"/>
    <property type="match status" value="1"/>
</dbReference>
<dbReference type="InterPro" id="IPR050859">
    <property type="entry name" value="Class-I_PLP-dep_aminotransf"/>
</dbReference>
<dbReference type="InterPro" id="IPR004839">
    <property type="entry name" value="Aminotransferase_I/II_large"/>
</dbReference>
<dbReference type="Proteomes" id="UP000241890">
    <property type="component" value="Unassembled WGS sequence"/>
</dbReference>
<evidence type="ECO:0000256" key="4">
    <source>
        <dbReference type="ARBA" id="ARBA00022576"/>
    </source>
</evidence>
<keyword evidence="6" id="KW-0663">Pyridoxal phosphate</keyword>
<gene>
    <name evidence="9" type="ORF">FCC1311_065912</name>
</gene>
<dbReference type="Gene3D" id="3.40.640.10">
    <property type="entry name" value="Type I PLP-dependent aspartate aminotransferase-like (Major domain)"/>
    <property type="match status" value="1"/>
</dbReference>
<dbReference type="OrthoDB" id="691673at2759"/>
<keyword evidence="4 9" id="KW-0032">Aminotransferase</keyword>
<dbReference type="AlphaFoldDB" id="A0A2R5GHK8"/>
<feature type="compositionally biased region" description="Basic and acidic residues" evidence="7">
    <location>
        <begin position="443"/>
        <end position="454"/>
    </location>
</feature>
<dbReference type="InParanoid" id="A0A2R5GHK8"/>
<feature type="domain" description="Aminotransferase class I/classII large" evidence="8">
    <location>
        <begin position="80"/>
        <end position="419"/>
    </location>
</feature>
<dbReference type="GO" id="GO:1901605">
    <property type="term" value="P:alpha-amino acid metabolic process"/>
    <property type="evidence" value="ECO:0007669"/>
    <property type="project" value="TreeGrafter"/>
</dbReference>
<evidence type="ECO:0000313" key="9">
    <source>
        <dbReference type="EMBL" id="GBG30372.1"/>
    </source>
</evidence>
<dbReference type="Pfam" id="PF00155">
    <property type="entry name" value="Aminotran_1_2"/>
    <property type="match status" value="1"/>
</dbReference>
<dbReference type="InterPro" id="IPR015421">
    <property type="entry name" value="PyrdxlP-dep_Trfase_major"/>
</dbReference>
<comment type="cofactor">
    <cofactor evidence="1">
        <name>pyridoxal 5'-phosphate</name>
        <dbReference type="ChEBI" id="CHEBI:597326"/>
    </cofactor>
</comment>
<evidence type="ECO:0000313" key="10">
    <source>
        <dbReference type="Proteomes" id="UP000241890"/>
    </source>
</evidence>
<evidence type="ECO:0000256" key="1">
    <source>
        <dbReference type="ARBA" id="ARBA00001933"/>
    </source>
</evidence>
<proteinExistence type="inferred from homology"/>
<name>A0A2R5GHK8_9STRA</name>
<organism evidence="9 10">
    <name type="scientific">Hondaea fermentalgiana</name>
    <dbReference type="NCBI Taxonomy" id="2315210"/>
    <lineage>
        <taxon>Eukaryota</taxon>
        <taxon>Sar</taxon>
        <taxon>Stramenopiles</taxon>
        <taxon>Bigyra</taxon>
        <taxon>Labyrinthulomycetes</taxon>
        <taxon>Thraustochytrida</taxon>
        <taxon>Thraustochytriidae</taxon>
        <taxon>Hondaea</taxon>
    </lineage>
</organism>
<keyword evidence="5 9" id="KW-0808">Transferase</keyword>
<evidence type="ECO:0000256" key="5">
    <source>
        <dbReference type="ARBA" id="ARBA00022679"/>
    </source>
</evidence>
<evidence type="ECO:0000256" key="3">
    <source>
        <dbReference type="ARBA" id="ARBA00011738"/>
    </source>
</evidence>
<comment type="caution">
    <text evidence="9">The sequence shown here is derived from an EMBL/GenBank/DDBJ whole genome shotgun (WGS) entry which is preliminary data.</text>
</comment>
<protein>
    <submittedName>
        <fullName evidence="9">Kynurenine/alpha-aminoadipate aminotransferase, mitochondrial</fullName>
    </submittedName>
</protein>
<dbReference type="CDD" id="cd00609">
    <property type="entry name" value="AAT_like"/>
    <property type="match status" value="1"/>
</dbReference>
<feature type="region of interest" description="Disordered" evidence="7">
    <location>
        <begin position="435"/>
        <end position="454"/>
    </location>
</feature>
<accession>A0A2R5GHK8</accession>
<evidence type="ECO:0000256" key="6">
    <source>
        <dbReference type="ARBA" id="ARBA00022898"/>
    </source>
</evidence>
<dbReference type="GO" id="GO:0030170">
    <property type="term" value="F:pyridoxal phosphate binding"/>
    <property type="evidence" value="ECO:0007669"/>
    <property type="project" value="InterPro"/>
</dbReference>
<evidence type="ECO:0000256" key="2">
    <source>
        <dbReference type="ARBA" id="ARBA00007441"/>
    </source>
</evidence>
<dbReference type="GO" id="GO:0008483">
    <property type="term" value="F:transaminase activity"/>
    <property type="evidence" value="ECO:0007669"/>
    <property type="project" value="UniProtKB-KW"/>
</dbReference>
<sequence length="454" mass="50808">MSMTMGDNAVGRYDRFLTKRSRAREPSAIRALMNLMSKPGAISLGGGMPNPDTFPLTELSFSMRGEDGQNVSIKIDNVPEMLQYTPSAGLPALRAFLEDFQDHFHAPPQSIRENREIFMSTGSQDALTKTIECLVETTDSILVEEAVYAGTLNFLKPYGCNVVGVKTDSQGLVPSAMDTLLTNWAQDHPLEAKPKVLYVIPTGSNPTGISLSLERRRELYAIACKHDLLILEDDPYYFLQFRDEADWIPSLYSMDVDERVVRFDSFSKVISAGFRLGFMTGPKEIVNRVVLHQQVTDLHASGVSQSILLGILQQWGIRGFTEHVRKVAGFYRERRDDLVESISSHLPSNMVRLAVPDAGMFIWLNFEGLRSTREFVRRLVHDSGILVVAGHEFSPSGKDLPFARLSFSLASQSDMDNAMLRLGEALRKYDQEHNGGMLTCDEGPTHRLEQPFPQ</sequence>
<dbReference type="PANTHER" id="PTHR42790">
    <property type="entry name" value="AMINOTRANSFERASE"/>
    <property type="match status" value="1"/>
</dbReference>
<evidence type="ECO:0000256" key="7">
    <source>
        <dbReference type="SAM" id="MobiDB-lite"/>
    </source>
</evidence>
<dbReference type="InterPro" id="IPR015424">
    <property type="entry name" value="PyrdxlP-dep_Trfase"/>
</dbReference>